<protein>
    <submittedName>
        <fullName evidence="2">Uncharacterized protein</fullName>
    </submittedName>
</protein>
<evidence type="ECO:0000256" key="1">
    <source>
        <dbReference type="SAM" id="MobiDB-lite"/>
    </source>
</evidence>
<feature type="compositionally biased region" description="Basic residues" evidence="1">
    <location>
        <begin position="51"/>
        <end position="68"/>
    </location>
</feature>
<reference evidence="2 3" key="1">
    <citation type="submission" date="2020-05" db="EMBL/GenBank/DDBJ databases">
        <title>WGS assembly of Panicum virgatum.</title>
        <authorList>
            <person name="Lovell J.T."/>
            <person name="Jenkins J."/>
            <person name="Shu S."/>
            <person name="Juenger T.E."/>
            <person name="Schmutz J."/>
        </authorList>
    </citation>
    <scope>NUCLEOTIDE SEQUENCE [LARGE SCALE GENOMIC DNA]</scope>
    <source>
        <strain evidence="3">cv. AP13</strain>
    </source>
</reference>
<feature type="region of interest" description="Disordered" evidence="1">
    <location>
        <begin position="44"/>
        <end position="72"/>
    </location>
</feature>
<dbReference type="Proteomes" id="UP000823388">
    <property type="component" value="Chromosome 4K"/>
</dbReference>
<proteinExistence type="predicted"/>
<sequence>MHKETVASALGAGTGFHCPLERSPRACRVATARRAVPDSCRAASTRVRCPPPRRHPLRAQAPPRHHPPHAPPHLAAALTLRSNISPPSSTRSATPRRHPHPAHLHLAAVPRSLAASCVTIHATAPHRRPPHCAIVKNGAVPTIVLRSSKGRAAREASRWPRC</sequence>
<evidence type="ECO:0000313" key="3">
    <source>
        <dbReference type="Proteomes" id="UP000823388"/>
    </source>
</evidence>
<comment type="caution">
    <text evidence="2">The sequence shown here is derived from an EMBL/GenBank/DDBJ whole genome shotgun (WGS) entry which is preliminary data.</text>
</comment>
<keyword evidence="3" id="KW-1185">Reference proteome</keyword>
<evidence type="ECO:0000313" key="2">
    <source>
        <dbReference type="EMBL" id="KAG2612497.1"/>
    </source>
</evidence>
<organism evidence="2 3">
    <name type="scientific">Panicum virgatum</name>
    <name type="common">Blackwell switchgrass</name>
    <dbReference type="NCBI Taxonomy" id="38727"/>
    <lineage>
        <taxon>Eukaryota</taxon>
        <taxon>Viridiplantae</taxon>
        <taxon>Streptophyta</taxon>
        <taxon>Embryophyta</taxon>
        <taxon>Tracheophyta</taxon>
        <taxon>Spermatophyta</taxon>
        <taxon>Magnoliopsida</taxon>
        <taxon>Liliopsida</taxon>
        <taxon>Poales</taxon>
        <taxon>Poaceae</taxon>
        <taxon>PACMAD clade</taxon>
        <taxon>Panicoideae</taxon>
        <taxon>Panicodae</taxon>
        <taxon>Paniceae</taxon>
        <taxon>Panicinae</taxon>
        <taxon>Panicum</taxon>
        <taxon>Panicum sect. Hiantes</taxon>
    </lineage>
</organism>
<accession>A0A8T0TQX3</accession>
<name>A0A8T0TQX3_PANVG</name>
<dbReference type="AlphaFoldDB" id="A0A8T0TQX3"/>
<dbReference type="EMBL" id="CM029043">
    <property type="protein sequence ID" value="KAG2612497.1"/>
    <property type="molecule type" value="Genomic_DNA"/>
</dbReference>
<gene>
    <name evidence="2" type="ORF">PVAP13_4KG293905</name>
</gene>